<gene>
    <name evidence="2" type="primary">narK_1</name>
    <name evidence="2" type="ORF">NCTC9962_06102</name>
</gene>
<keyword evidence="1" id="KW-1133">Transmembrane helix</keyword>
<evidence type="ECO:0000313" key="2">
    <source>
        <dbReference type="EMBL" id="STM14703.1"/>
    </source>
</evidence>
<proteinExistence type="predicted"/>
<dbReference type="EMBL" id="UGED01000017">
    <property type="protein sequence ID" value="STM14703.1"/>
    <property type="molecule type" value="Genomic_DNA"/>
</dbReference>
<feature type="transmembrane region" description="Helical" evidence="1">
    <location>
        <begin position="131"/>
        <end position="153"/>
    </location>
</feature>
<reference evidence="2 3" key="1">
    <citation type="submission" date="2018-06" db="EMBL/GenBank/DDBJ databases">
        <authorList>
            <consortium name="Pathogen Informatics"/>
            <person name="Doyle S."/>
        </authorList>
    </citation>
    <scope>NUCLEOTIDE SEQUENCE [LARGE SCALE GENOMIC DNA]</scope>
    <source>
        <strain evidence="2 3">NCTC9962</strain>
    </source>
</reference>
<feature type="transmembrane region" description="Helical" evidence="1">
    <location>
        <begin position="105"/>
        <end position="125"/>
    </location>
</feature>
<evidence type="ECO:0000256" key="1">
    <source>
        <dbReference type="SAM" id="Phobius"/>
    </source>
</evidence>
<dbReference type="AlphaFoldDB" id="A0A377D2X7"/>
<dbReference type="SUPFAM" id="SSF103473">
    <property type="entry name" value="MFS general substrate transporter"/>
    <property type="match status" value="1"/>
</dbReference>
<keyword evidence="1" id="KW-0472">Membrane</keyword>
<evidence type="ECO:0000313" key="3">
    <source>
        <dbReference type="Proteomes" id="UP000254052"/>
    </source>
</evidence>
<dbReference type="Gene3D" id="1.20.1250.20">
    <property type="entry name" value="MFS general substrate transporter like domains"/>
    <property type="match status" value="1"/>
</dbReference>
<dbReference type="Proteomes" id="UP000254052">
    <property type="component" value="Unassembled WGS sequence"/>
</dbReference>
<accession>A0A377D2X7</accession>
<feature type="transmembrane region" description="Helical" evidence="1">
    <location>
        <begin position="74"/>
        <end position="98"/>
    </location>
</feature>
<protein>
    <submittedName>
        <fullName evidence="2">Nitrite extrusion protein 1</fullName>
    </submittedName>
</protein>
<organism evidence="2 3">
    <name type="scientific">Escherichia coli</name>
    <dbReference type="NCBI Taxonomy" id="562"/>
    <lineage>
        <taxon>Bacteria</taxon>
        <taxon>Pseudomonadati</taxon>
        <taxon>Pseudomonadota</taxon>
        <taxon>Gammaproteobacteria</taxon>
        <taxon>Enterobacterales</taxon>
        <taxon>Enterobacteriaceae</taxon>
        <taxon>Escherichia</taxon>
    </lineage>
</organism>
<feature type="transmembrane region" description="Helical" evidence="1">
    <location>
        <begin position="38"/>
        <end position="62"/>
    </location>
</feature>
<dbReference type="InterPro" id="IPR036259">
    <property type="entry name" value="MFS_trans_sf"/>
</dbReference>
<keyword evidence="1" id="KW-0812">Transmembrane</keyword>
<sequence>MSHSSAPERATGAVITDWRPEDPAFWQQRGQRIASRNLWISVPCLLLAFCVWMLFSAVAVNLPKVGFNFYDRSAIYVDCAAFGFWRVITCSILLYGFLSSGGRRWTAFSTGILIIPCVWLGFAVQDTSTPYSVFIIISLLCGFAGANFASSMANISFFFPKQKQGGALGSEWWSGKHGRQRHAVGCSAGGITVRFSQYLVAGRQTAGWD</sequence>
<name>A0A377D2X7_ECOLX</name>